<gene>
    <name evidence="2" type="ORF">ACFOSV_04325</name>
</gene>
<evidence type="ECO:0000313" key="3">
    <source>
        <dbReference type="Proteomes" id="UP001595805"/>
    </source>
</evidence>
<evidence type="ECO:0000313" key="2">
    <source>
        <dbReference type="EMBL" id="MFC3879383.1"/>
    </source>
</evidence>
<reference evidence="3" key="1">
    <citation type="journal article" date="2019" name="Int. J. Syst. Evol. Microbiol.">
        <title>The Global Catalogue of Microorganisms (GCM) 10K type strain sequencing project: providing services to taxonomists for standard genome sequencing and annotation.</title>
        <authorList>
            <consortium name="The Broad Institute Genomics Platform"/>
            <consortium name="The Broad Institute Genome Sequencing Center for Infectious Disease"/>
            <person name="Wu L."/>
            <person name="Ma J."/>
        </authorList>
    </citation>
    <scope>NUCLEOTIDE SEQUENCE [LARGE SCALE GENOMIC DNA]</scope>
    <source>
        <strain evidence="3">CCUG 60523</strain>
    </source>
</reference>
<keyword evidence="1" id="KW-1133">Transmembrane helix</keyword>
<dbReference type="EMBL" id="JBHRZS010000006">
    <property type="protein sequence ID" value="MFC3879383.1"/>
    <property type="molecule type" value="Genomic_DNA"/>
</dbReference>
<keyword evidence="1" id="KW-0812">Transmembrane</keyword>
<sequence>MLKFFRKIRQNLLMENKTGKYFKYAVGEIVLVVIGILIALQINNWNEENKINKIRTLKLSQIESDLRADVVSLEEGILTKENEMATLNNYRDRLLPASASIDTLDKIVYTEFLGRIRIGFSGFNNITYNSMVQSGELGLLSDDLVKDLSDLNIRQQNSENSLNNHWEIYLKQSQSFEANYPAKGKTHILGGGPLGDYLREHRDDQKFIVHFNEVYIAKRLMYSQNLAQHKNILELTKAILKTHFSE</sequence>
<dbReference type="Pfam" id="PF19578">
    <property type="entry name" value="DUF6090"/>
    <property type="match status" value="1"/>
</dbReference>
<organism evidence="2 3">
    <name type="scientific">Algoriphagus namhaensis</name>
    <dbReference type="NCBI Taxonomy" id="915353"/>
    <lineage>
        <taxon>Bacteria</taxon>
        <taxon>Pseudomonadati</taxon>
        <taxon>Bacteroidota</taxon>
        <taxon>Cytophagia</taxon>
        <taxon>Cytophagales</taxon>
        <taxon>Cyclobacteriaceae</taxon>
        <taxon>Algoriphagus</taxon>
    </lineage>
</organism>
<proteinExistence type="predicted"/>
<name>A0ABV8AN01_9BACT</name>
<evidence type="ECO:0000256" key="1">
    <source>
        <dbReference type="SAM" id="Phobius"/>
    </source>
</evidence>
<protein>
    <submittedName>
        <fullName evidence="2">DUF6090 family protein</fullName>
    </submittedName>
</protein>
<feature type="transmembrane region" description="Helical" evidence="1">
    <location>
        <begin position="21"/>
        <end position="42"/>
    </location>
</feature>
<dbReference type="InterPro" id="IPR045749">
    <property type="entry name" value="DUF6090"/>
</dbReference>
<keyword evidence="1" id="KW-0472">Membrane</keyword>
<accession>A0ABV8AN01</accession>
<keyword evidence="3" id="KW-1185">Reference proteome</keyword>
<dbReference type="Proteomes" id="UP001595805">
    <property type="component" value="Unassembled WGS sequence"/>
</dbReference>
<comment type="caution">
    <text evidence="2">The sequence shown here is derived from an EMBL/GenBank/DDBJ whole genome shotgun (WGS) entry which is preliminary data.</text>
</comment>
<dbReference type="RefSeq" id="WP_377903760.1">
    <property type="nucleotide sequence ID" value="NZ_JBHRZS010000006.1"/>
</dbReference>